<keyword evidence="2" id="KW-1185">Reference proteome</keyword>
<organism evidence="1 2">
    <name type="scientific">Eleusine coracana subsp. coracana</name>
    <dbReference type="NCBI Taxonomy" id="191504"/>
    <lineage>
        <taxon>Eukaryota</taxon>
        <taxon>Viridiplantae</taxon>
        <taxon>Streptophyta</taxon>
        <taxon>Embryophyta</taxon>
        <taxon>Tracheophyta</taxon>
        <taxon>Spermatophyta</taxon>
        <taxon>Magnoliopsida</taxon>
        <taxon>Liliopsida</taxon>
        <taxon>Poales</taxon>
        <taxon>Poaceae</taxon>
        <taxon>PACMAD clade</taxon>
        <taxon>Chloridoideae</taxon>
        <taxon>Cynodonteae</taxon>
        <taxon>Eleusininae</taxon>
        <taxon>Eleusine</taxon>
    </lineage>
</organism>
<sequence>MELQLSFGLTDGSMDSLLWILLPVYLLPYQEERFAVIQCVMHSLIVHGSMIYKEHSQLVSYWNIYKCGISFMSLSCNLMWKILTFGDWQVVGNTQPNLPIRAYSWEQFSLNHGREFGDLGRRLNAVFSYGLLLINAAGRLIV</sequence>
<proteinExistence type="predicted"/>
<evidence type="ECO:0000313" key="1">
    <source>
        <dbReference type="EMBL" id="GJN20321.1"/>
    </source>
</evidence>
<protein>
    <submittedName>
        <fullName evidence="1">Uncharacterized protein</fullName>
    </submittedName>
</protein>
<dbReference type="EMBL" id="BQKI01000074">
    <property type="protein sequence ID" value="GJN20321.1"/>
    <property type="molecule type" value="Genomic_DNA"/>
</dbReference>
<reference evidence="1" key="2">
    <citation type="submission" date="2021-12" db="EMBL/GenBank/DDBJ databases">
        <title>Resequencing data analysis of finger millet.</title>
        <authorList>
            <person name="Hatakeyama M."/>
            <person name="Aluri S."/>
            <person name="Balachadran M.T."/>
            <person name="Sivarajan S.R."/>
            <person name="Poveda L."/>
            <person name="Shimizu-Inatsugi R."/>
            <person name="Schlapbach R."/>
            <person name="Sreeman S.M."/>
            <person name="Shimizu K.K."/>
        </authorList>
    </citation>
    <scope>NUCLEOTIDE SEQUENCE</scope>
</reference>
<name>A0AAV5ECR9_ELECO</name>
<gene>
    <name evidence="1" type="primary">gb07686</name>
    <name evidence="1" type="ORF">PR202_gb07686</name>
</gene>
<reference evidence="1" key="1">
    <citation type="journal article" date="2018" name="DNA Res.">
        <title>Multiple hybrid de novo genome assembly of finger millet, an orphan allotetraploid crop.</title>
        <authorList>
            <person name="Hatakeyama M."/>
            <person name="Aluri S."/>
            <person name="Balachadran M.T."/>
            <person name="Sivarajan S.R."/>
            <person name="Patrignani A."/>
            <person name="Gruter S."/>
            <person name="Poveda L."/>
            <person name="Shimizu-Inatsugi R."/>
            <person name="Baeten J."/>
            <person name="Francoijs K.J."/>
            <person name="Nataraja K.N."/>
            <person name="Reddy Y.A.N."/>
            <person name="Phadnis S."/>
            <person name="Ravikumar R.L."/>
            <person name="Schlapbach R."/>
            <person name="Sreeman S.M."/>
            <person name="Shimizu K.K."/>
        </authorList>
    </citation>
    <scope>NUCLEOTIDE SEQUENCE</scope>
</reference>
<evidence type="ECO:0000313" key="2">
    <source>
        <dbReference type="Proteomes" id="UP001054889"/>
    </source>
</evidence>
<accession>A0AAV5ECR9</accession>
<dbReference type="Proteomes" id="UP001054889">
    <property type="component" value="Unassembled WGS sequence"/>
</dbReference>
<dbReference type="AlphaFoldDB" id="A0AAV5ECR9"/>
<comment type="caution">
    <text evidence="1">The sequence shown here is derived from an EMBL/GenBank/DDBJ whole genome shotgun (WGS) entry which is preliminary data.</text>
</comment>